<organism evidence="2">
    <name type="scientific">Anopheles sinensis</name>
    <name type="common">Mosquito</name>
    <dbReference type="NCBI Taxonomy" id="74873"/>
    <lineage>
        <taxon>Eukaryota</taxon>
        <taxon>Metazoa</taxon>
        <taxon>Ecdysozoa</taxon>
        <taxon>Arthropoda</taxon>
        <taxon>Hexapoda</taxon>
        <taxon>Insecta</taxon>
        <taxon>Pterygota</taxon>
        <taxon>Neoptera</taxon>
        <taxon>Endopterygota</taxon>
        <taxon>Diptera</taxon>
        <taxon>Nematocera</taxon>
        <taxon>Culicoidea</taxon>
        <taxon>Culicidae</taxon>
        <taxon>Anophelinae</taxon>
        <taxon>Anopheles</taxon>
    </lineage>
</organism>
<dbReference type="EMBL" id="KE524948">
    <property type="protein sequence ID" value="KFB38532.1"/>
    <property type="molecule type" value="Genomic_DNA"/>
</dbReference>
<name>A0A084VKN8_ANOSI</name>
<gene>
    <name evidence="2" type="ORF">ZHAS_00005808</name>
</gene>
<protein>
    <submittedName>
        <fullName evidence="2 3">Inositol-phosphate phosphatase</fullName>
    </submittedName>
</protein>
<dbReference type="EMBL" id="ATLV01014234">
    <property type="status" value="NOT_ANNOTATED_CDS"/>
    <property type="molecule type" value="Genomic_DNA"/>
</dbReference>
<evidence type="ECO:0000256" key="1">
    <source>
        <dbReference type="SAM" id="MobiDB-lite"/>
    </source>
</evidence>
<keyword evidence="4" id="KW-1185">Reference proteome</keyword>
<evidence type="ECO:0000313" key="3">
    <source>
        <dbReference type="EnsemblMetazoa" id="ASIC005808-PA"/>
    </source>
</evidence>
<evidence type="ECO:0000313" key="4">
    <source>
        <dbReference type="Proteomes" id="UP000030765"/>
    </source>
</evidence>
<proteinExistence type="predicted"/>
<dbReference type="EnsemblMetazoa" id="ASIC005808-RA">
    <property type="protein sequence ID" value="ASIC005808-PA"/>
    <property type="gene ID" value="ASIC005808"/>
</dbReference>
<accession>A0A084VKN8</accession>
<feature type="region of interest" description="Disordered" evidence="1">
    <location>
        <begin position="1"/>
        <end position="35"/>
    </location>
</feature>
<evidence type="ECO:0000313" key="2">
    <source>
        <dbReference type="EMBL" id="KFB38532.1"/>
    </source>
</evidence>
<dbReference type="VEuPathDB" id="VectorBase:ASIC005808"/>
<reference evidence="2 4" key="1">
    <citation type="journal article" date="2014" name="BMC Genomics">
        <title>Genome sequence of Anopheles sinensis provides insight into genetics basis of mosquito competence for malaria parasites.</title>
        <authorList>
            <person name="Zhou D."/>
            <person name="Zhang D."/>
            <person name="Ding G."/>
            <person name="Shi L."/>
            <person name="Hou Q."/>
            <person name="Ye Y."/>
            <person name="Xu Y."/>
            <person name="Zhou H."/>
            <person name="Xiong C."/>
            <person name="Li S."/>
            <person name="Yu J."/>
            <person name="Hong S."/>
            <person name="Yu X."/>
            <person name="Zou P."/>
            <person name="Chen C."/>
            <person name="Chang X."/>
            <person name="Wang W."/>
            <person name="Lv Y."/>
            <person name="Sun Y."/>
            <person name="Ma L."/>
            <person name="Shen B."/>
            <person name="Zhu C."/>
        </authorList>
    </citation>
    <scope>NUCLEOTIDE SEQUENCE [LARGE SCALE GENOMIC DNA]</scope>
</reference>
<reference evidence="3" key="2">
    <citation type="submission" date="2020-05" db="UniProtKB">
        <authorList>
            <consortium name="EnsemblMetazoa"/>
        </authorList>
    </citation>
    <scope>IDENTIFICATION</scope>
</reference>
<sequence length="107" mass="12095">MTTSIAYRWSPNENHQPPTNNDYLLSPIDGGRNSSRGGLKWSETVSFWFGSSDRKWKIYASAPSSDRYVSRRPFGIHVYSTIATKRPIGRSIYICNHGLPITGRSES</sequence>
<dbReference type="AlphaFoldDB" id="A0A084VKN8"/>
<feature type="compositionally biased region" description="Polar residues" evidence="1">
    <location>
        <begin position="1"/>
        <end position="23"/>
    </location>
</feature>
<dbReference type="Proteomes" id="UP000030765">
    <property type="component" value="Unassembled WGS sequence"/>
</dbReference>